<proteinExistence type="predicted"/>
<keyword evidence="2" id="KW-1185">Reference proteome</keyword>
<organism evidence="1 2">
    <name type="scientific">Liparis tanakae</name>
    <name type="common">Tanaka's snailfish</name>
    <dbReference type="NCBI Taxonomy" id="230148"/>
    <lineage>
        <taxon>Eukaryota</taxon>
        <taxon>Metazoa</taxon>
        <taxon>Chordata</taxon>
        <taxon>Craniata</taxon>
        <taxon>Vertebrata</taxon>
        <taxon>Euteleostomi</taxon>
        <taxon>Actinopterygii</taxon>
        <taxon>Neopterygii</taxon>
        <taxon>Teleostei</taxon>
        <taxon>Neoteleostei</taxon>
        <taxon>Acanthomorphata</taxon>
        <taxon>Eupercaria</taxon>
        <taxon>Perciformes</taxon>
        <taxon>Cottioidei</taxon>
        <taxon>Cottales</taxon>
        <taxon>Liparidae</taxon>
        <taxon>Liparis</taxon>
    </lineage>
</organism>
<protein>
    <submittedName>
        <fullName evidence="1">Uncharacterized protein</fullName>
    </submittedName>
</protein>
<dbReference type="EMBL" id="SRLO01000121">
    <property type="protein sequence ID" value="TNN73796.1"/>
    <property type="molecule type" value="Genomic_DNA"/>
</dbReference>
<sequence>MDSTMGSSRRKCSMVLPCSWSPSFPLSASQGFGPQLTNTTAPRSCLKPEDQPLLCLLPVNSPSLFAMFLQSRAAANL</sequence>
<gene>
    <name evidence="1" type="ORF">EYF80_016004</name>
</gene>
<dbReference type="Proteomes" id="UP000314294">
    <property type="component" value="Unassembled WGS sequence"/>
</dbReference>
<reference evidence="1 2" key="1">
    <citation type="submission" date="2019-03" db="EMBL/GenBank/DDBJ databases">
        <title>First draft genome of Liparis tanakae, snailfish: a comprehensive survey of snailfish specific genes.</title>
        <authorList>
            <person name="Kim W."/>
            <person name="Song I."/>
            <person name="Jeong J.-H."/>
            <person name="Kim D."/>
            <person name="Kim S."/>
            <person name="Ryu S."/>
            <person name="Song J.Y."/>
            <person name="Lee S.K."/>
        </authorList>
    </citation>
    <scope>NUCLEOTIDE SEQUENCE [LARGE SCALE GENOMIC DNA]</scope>
    <source>
        <tissue evidence="1">Muscle</tissue>
    </source>
</reference>
<name>A0A4Z2I6W3_9TELE</name>
<dbReference type="AlphaFoldDB" id="A0A4Z2I6W3"/>
<accession>A0A4Z2I6W3</accession>
<evidence type="ECO:0000313" key="2">
    <source>
        <dbReference type="Proteomes" id="UP000314294"/>
    </source>
</evidence>
<evidence type="ECO:0000313" key="1">
    <source>
        <dbReference type="EMBL" id="TNN73796.1"/>
    </source>
</evidence>
<comment type="caution">
    <text evidence="1">The sequence shown here is derived from an EMBL/GenBank/DDBJ whole genome shotgun (WGS) entry which is preliminary data.</text>
</comment>